<feature type="domain" description="YCII-related" evidence="2">
    <location>
        <begin position="9"/>
        <end position="88"/>
    </location>
</feature>
<protein>
    <recommendedName>
        <fullName evidence="2">YCII-related domain-containing protein</fullName>
    </recommendedName>
</protein>
<evidence type="ECO:0000259" key="2">
    <source>
        <dbReference type="Pfam" id="PF03795"/>
    </source>
</evidence>
<sequence>MVARPMQPMCLAMLSYVKPLDEVDVHRDAHVAWIKAAMDEGTMLLAGRRNPPTGGVLLFRGEEDAVRAVAETDPFVVNGVATVEVVAFTMTLAMDQIGQLF</sequence>
<organism evidence="3 4">
    <name type="scientific">Sphingomonas hankookensis</name>
    <dbReference type="NCBI Taxonomy" id="563996"/>
    <lineage>
        <taxon>Bacteria</taxon>
        <taxon>Pseudomonadati</taxon>
        <taxon>Pseudomonadota</taxon>
        <taxon>Alphaproteobacteria</taxon>
        <taxon>Sphingomonadales</taxon>
        <taxon>Sphingomonadaceae</taxon>
        <taxon>Sphingomonas</taxon>
    </lineage>
</organism>
<name>A0ABR5YFZ4_9SPHN</name>
<evidence type="ECO:0000256" key="1">
    <source>
        <dbReference type="ARBA" id="ARBA00007689"/>
    </source>
</evidence>
<dbReference type="Proteomes" id="UP000076609">
    <property type="component" value="Unassembled WGS sequence"/>
</dbReference>
<keyword evidence="4" id="KW-1185">Reference proteome</keyword>
<dbReference type="SUPFAM" id="SSF54909">
    <property type="entry name" value="Dimeric alpha+beta barrel"/>
    <property type="match status" value="1"/>
</dbReference>
<reference evidence="4" key="1">
    <citation type="submission" date="2016-01" db="EMBL/GenBank/DDBJ databases">
        <title>Draft genome of Chromobacterium sp. F49.</title>
        <authorList>
            <person name="Hong K.W."/>
        </authorList>
    </citation>
    <scope>NUCLEOTIDE SEQUENCE [LARGE SCALE GENOMIC DNA]</scope>
    <source>
        <strain evidence="4">CN3</strain>
    </source>
</reference>
<dbReference type="PANTHER" id="PTHR37828">
    <property type="entry name" value="GSR2449 PROTEIN"/>
    <property type="match status" value="1"/>
</dbReference>
<dbReference type="EMBL" id="LQQO01000003">
    <property type="protein sequence ID" value="KZE18086.1"/>
    <property type="molecule type" value="Genomic_DNA"/>
</dbReference>
<comment type="similarity">
    <text evidence="1">Belongs to the YciI family.</text>
</comment>
<gene>
    <name evidence="3" type="ORF">AVT10_09880</name>
</gene>
<dbReference type="PANTHER" id="PTHR37828:SF1">
    <property type="entry name" value="YCII-RELATED DOMAIN-CONTAINING PROTEIN"/>
    <property type="match status" value="1"/>
</dbReference>
<evidence type="ECO:0000313" key="4">
    <source>
        <dbReference type="Proteomes" id="UP000076609"/>
    </source>
</evidence>
<comment type="caution">
    <text evidence="3">The sequence shown here is derived from an EMBL/GenBank/DDBJ whole genome shotgun (WGS) entry which is preliminary data.</text>
</comment>
<dbReference type="RefSeq" id="WP_066688559.1">
    <property type="nucleotide sequence ID" value="NZ_CP117025.1"/>
</dbReference>
<dbReference type="InterPro" id="IPR005545">
    <property type="entry name" value="YCII"/>
</dbReference>
<dbReference type="Pfam" id="PF03795">
    <property type="entry name" value="YCII"/>
    <property type="match status" value="1"/>
</dbReference>
<proteinExistence type="inferred from homology"/>
<dbReference type="InterPro" id="IPR011008">
    <property type="entry name" value="Dimeric_a/b-barrel"/>
</dbReference>
<dbReference type="Gene3D" id="3.30.70.1060">
    <property type="entry name" value="Dimeric alpha+beta barrel"/>
    <property type="match status" value="1"/>
</dbReference>
<evidence type="ECO:0000313" key="3">
    <source>
        <dbReference type="EMBL" id="KZE18086.1"/>
    </source>
</evidence>
<accession>A0ABR5YFZ4</accession>